<accession>A0ABP8NQV6</accession>
<feature type="signal peptide" evidence="1">
    <location>
        <begin position="1"/>
        <end position="24"/>
    </location>
</feature>
<dbReference type="Pfam" id="PF19841">
    <property type="entry name" value="GldN"/>
    <property type="match status" value="1"/>
</dbReference>
<keyword evidence="3" id="KW-1185">Reference proteome</keyword>
<dbReference type="RefSeq" id="WP_345084846.1">
    <property type="nucleotide sequence ID" value="NZ_BAABFA010000024.1"/>
</dbReference>
<dbReference type="InterPro" id="IPR019847">
    <property type="entry name" value="Gliding_motility_assoc_GldN"/>
</dbReference>
<sequence>MNFMKIPIAIGIILLLATPGTAHAQKRKNRKAVRDPGEWVYSDEVSGADTLWKKRVLRYIDLRERTNAPLLYDASIPHDSNFVVLLFNGLQRGDYKAYHIQENALDSILPGKQMPVKDIPTTIPLQDTAIAGIKIIEDWLFLRSKGEMTVRIVAIAPVTTGKTDVFWLLFPDITHMLAAHYIPNANIRLSYLDYFEARKFSSRIIKMSGSGQ</sequence>
<evidence type="ECO:0000313" key="3">
    <source>
        <dbReference type="Proteomes" id="UP001500067"/>
    </source>
</evidence>
<evidence type="ECO:0000313" key="2">
    <source>
        <dbReference type="EMBL" id="GAA4469593.1"/>
    </source>
</evidence>
<name>A0ABP8NQV6_9BACT</name>
<dbReference type="EMBL" id="BAABFA010000024">
    <property type="protein sequence ID" value="GAA4469593.1"/>
    <property type="molecule type" value="Genomic_DNA"/>
</dbReference>
<protein>
    <submittedName>
        <fullName evidence="2">Uncharacterized protein</fullName>
    </submittedName>
</protein>
<proteinExistence type="predicted"/>
<keyword evidence="1" id="KW-0732">Signal</keyword>
<evidence type="ECO:0000256" key="1">
    <source>
        <dbReference type="SAM" id="SignalP"/>
    </source>
</evidence>
<comment type="caution">
    <text evidence="2">The sequence shown here is derived from an EMBL/GenBank/DDBJ whole genome shotgun (WGS) entry which is preliminary data.</text>
</comment>
<reference evidence="3" key="1">
    <citation type="journal article" date="2019" name="Int. J. Syst. Evol. Microbiol.">
        <title>The Global Catalogue of Microorganisms (GCM) 10K type strain sequencing project: providing services to taxonomists for standard genome sequencing and annotation.</title>
        <authorList>
            <consortium name="The Broad Institute Genomics Platform"/>
            <consortium name="The Broad Institute Genome Sequencing Center for Infectious Disease"/>
            <person name="Wu L."/>
            <person name="Ma J."/>
        </authorList>
    </citation>
    <scope>NUCLEOTIDE SEQUENCE [LARGE SCALE GENOMIC DNA]</scope>
    <source>
        <strain evidence="3">JCM 32105</strain>
    </source>
</reference>
<feature type="chain" id="PRO_5047045919" evidence="1">
    <location>
        <begin position="25"/>
        <end position="212"/>
    </location>
</feature>
<gene>
    <name evidence="2" type="ORF">GCM10023093_29320</name>
</gene>
<dbReference type="Proteomes" id="UP001500067">
    <property type="component" value="Unassembled WGS sequence"/>
</dbReference>
<organism evidence="2 3">
    <name type="scientific">Nemorincola caseinilytica</name>
    <dbReference type="NCBI Taxonomy" id="2054315"/>
    <lineage>
        <taxon>Bacteria</taxon>
        <taxon>Pseudomonadati</taxon>
        <taxon>Bacteroidota</taxon>
        <taxon>Chitinophagia</taxon>
        <taxon>Chitinophagales</taxon>
        <taxon>Chitinophagaceae</taxon>
        <taxon>Nemorincola</taxon>
    </lineage>
</organism>